<comment type="caution">
    <text evidence="2">The sequence shown here is derived from an EMBL/GenBank/DDBJ whole genome shotgun (WGS) entry which is preliminary data.</text>
</comment>
<keyword evidence="3" id="KW-1185">Reference proteome</keyword>
<dbReference type="EMBL" id="JAAKZH010000004">
    <property type="protein sequence ID" value="NGO64875.1"/>
    <property type="molecule type" value="Genomic_DNA"/>
</dbReference>
<accession>A0A6M1S177</accession>
<gene>
    <name evidence="2" type="ORF">G6N76_14485</name>
</gene>
<dbReference type="AlphaFoldDB" id="A0A6M1S177"/>
<proteinExistence type="predicted"/>
<reference evidence="2 3" key="1">
    <citation type="submission" date="2020-02" db="EMBL/GenBank/DDBJ databases">
        <title>Genome sequence of the type strain CCBAU10050 of Rhizobium daejeonense.</title>
        <authorList>
            <person name="Gao J."/>
            <person name="Sun J."/>
        </authorList>
    </citation>
    <scope>NUCLEOTIDE SEQUENCE [LARGE SCALE GENOMIC DNA]</scope>
    <source>
        <strain evidence="2 3">CCBAU10050</strain>
    </source>
</reference>
<protein>
    <submittedName>
        <fullName evidence="2">Uncharacterized protein</fullName>
    </submittedName>
</protein>
<organism evidence="2 3">
    <name type="scientific">Rhizobium daejeonense</name>
    <dbReference type="NCBI Taxonomy" id="240521"/>
    <lineage>
        <taxon>Bacteria</taxon>
        <taxon>Pseudomonadati</taxon>
        <taxon>Pseudomonadota</taxon>
        <taxon>Alphaproteobacteria</taxon>
        <taxon>Hyphomicrobiales</taxon>
        <taxon>Rhizobiaceae</taxon>
        <taxon>Rhizobium/Agrobacterium group</taxon>
        <taxon>Rhizobium</taxon>
    </lineage>
</organism>
<feature type="region of interest" description="Disordered" evidence="1">
    <location>
        <begin position="1"/>
        <end position="20"/>
    </location>
</feature>
<dbReference type="RefSeq" id="WP_163902940.1">
    <property type="nucleotide sequence ID" value="NZ_CP048427.1"/>
</dbReference>
<name>A0A6M1S177_9HYPH</name>
<dbReference type="Proteomes" id="UP000477849">
    <property type="component" value="Unassembled WGS sequence"/>
</dbReference>
<evidence type="ECO:0000313" key="2">
    <source>
        <dbReference type="EMBL" id="NGO64875.1"/>
    </source>
</evidence>
<sequence>MTDRFSDVHPSLSGPASTGFTILPDDDANILETTRGLYLGSGGDITVVMASGASIALTNVPGGSILPLRVNRVLATGTTAGGIVGLV</sequence>
<evidence type="ECO:0000313" key="3">
    <source>
        <dbReference type="Proteomes" id="UP000477849"/>
    </source>
</evidence>
<evidence type="ECO:0000256" key="1">
    <source>
        <dbReference type="SAM" id="MobiDB-lite"/>
    </source>
</evidence>